<keyword evidence="4" id="KW-1185">Reference proteome</keyword>
<accession>A0ABU7TMR1</accession>
<gene>
    <name evidence="3" type="ORF">MOTC310_10985</name>
</gene>
<feature type="region of interest" description="Disordered" evidence="1">
    <location>
        <begin position="46"/>
        <end position="68"/>
    </location>
</feature>
<dbReference type="EMBL" id="MLCA01000006">
    <property type="protein sequence ID" value="MEE7490956.1"/>
    <property type="molecule type" value="Genomic_DNA"/>
</dbReference>
<dbReference type="RefSeq" id="WP_331301780.1">
    <property type="nucleotide sequence ID" value="NZ_MLCA01000006.1"/>
</dbReference>
<reference evidence="3 4" key="1">
    <citation type="journal article" date="2012" name="Genet. Mol. Biol.">
        <title>Analysis of 16S rRNA and mxaF genes revealing insights into Methylobacterium niche-specific plant association.</title>
        <authorList>
            <person name="Dourado M.N."/>
            <person name="Andreote F.D."/>
            <person name="Dini-Andreote F."/>
            <person name="Conti R."/>
            <person name="Araujo J.M."/>
            <person name="Araujo W.L."/>
        </authorList>
    </citation>
    <scope>NUCLEOTIDE SEQUENCE [LARGE SCALE GENOMIC DNA]</scope>
    <source>
        <strain evidence="3 4">TC3-10</strain>
    </source>
</reference>
<feature type="chain" id="PRO_5045373223" evidence="2">
    <location>
        <begin position="22"/>
        <end position="92"/>
    </location>
</feature>
<proteinExistence type="predicted"/>
<evidence type="ECO:0000256" key="1">
    <source>
        <dbReference type="SAM" id="MobiDB-lite"/>
    </source>
</evidence>
<keyword evidence="2" id="KW-0732">Signal</keyword>
<feature type="signal peptide" evidence="2">
    <location>
        <begin position="1"/>
        <end position="21"/>
    </location>
</feature>
<comment type="caution">
    <text evidence="3">The sequence shown here is derived from an EMBL/GenBank/DDBJ whole genome shotgun (WGS) entry which is preliminary data.</text>
</comment>
<feature type="compositionally biased region" description="Low complexity" evidence="1">
    <location>
        <begin position="50"/>
        <end position="60"/>
    </location>
</feature>
<organism evidence="3 4">
    <name type="scientific">Methylobacterium oryzae</name>
    <dbReference type="NCBI Taxonomy" id="334852"/>
    <lineage>
        <taxon>Bacteria</taxon>
        <taxon>Pseudomonadati</taxon>
        <taxon>Pseudomonadota</taxon>
        <taxon>Alphaproteobacteria</taxon>
        <taxon>Hyphomicrobiales</taxon>
        <taxon>Methylobacteriaceae</taxon>
        <taxon>Methylobacterium</taxon>
    </lineage>
</organism>
<sequence>MTFLKTLLASLALCAALLVWAGFAIGPERPTDRTVPGLTTAAVLASDGMAPDGRPGDPAAGRGGLDREALDRLARRASGEVRDASAAASPAG</sequence>
<name>A0ABU7TMR1_9HYPH</name>
<evidence type="ECO:0000313" key="3">
    <source>
        <dbReference type="EMBL" id="MEE7490956.1"/>
    </source>
</evidence>
<evidence type="ECO:0000256" key="2">
    <source>
        <dbReference type="SAM" id="SignalP"/>
    </source>
</evidence>
<dbReference type="Proteomes" id="UP001355206">
    <property type="component" value="Unassembled WGS sequence"/>
</dbReference>
<protein>
    <submittedName>
        <fullName evidence="3">Uncharacterized protein</fullName>
    </submittedName>
</protein>
<evidence type="ECO:0000313" key="4">
    <source>
        <dbReference type="Proteomes" id="UP001355206"/>
    </source>
</evidence>